<keyword evidence="8 15" id="KW-0378">Hydrolase</keyword>
<evidence type="ECO:0000256" key="16">
    <source>
        <dbReference type="SAM" id="MobiDB-lite"/>
    </source>
</evidence>
<dbReference type="FunFam" id="3.40.50.1010:FF:000002">
    <property type="entry name" value="Exonuclease 1, putative"/>
    <property type="match status" value="1"/>
</dbReference>
<evidence type="ECO:0000256" key="1">
    <source>
        <dbReference type="ARBA" id="ARBA00004123"/>
    </source>
</evidence>
<dbReference type="Proteomes" id="UP000634136">
    <property type="component" value="Unassembled WGS sequence"/>
</dbReference>
<sequence>MGIKDLLRFMKPYTEPIHIKKYAGKRVGIDAYSWLHKGAYSCSMELCLNSDTEKKFRYIEYFMHRIKLLHHYRITPVVVFDGGSIPCKAGTEEDRKRKRSANRDLAMAKLKQGNVNAASELFQRAVSVTPLMAHHLIQVLRSEKIEFVVAPYEADAQLAYLSNLETEKGGIVAVITEDSDLMAYGCPAIVFKMDRYGKGESIELEKVFKAENCKPSFRSFDMELFAGMCVLAGCDFLPSVPGIGIARAHALVSKYRNLDRVLSVLKLEKGNQMPEDYAKSFKEAIAVFQHARIYDTTGKELKHISPLPQKLLQSLDGKLDFLGPKAPLQSLAPTMPEKIAEATTMQNLVSNKDKYSGEALALQKLIMPLATCGAVGKENIPDETPLKVPDNNPFRIRRPEEISFISSLEYMDVCTSPDSFQEERPENLSRKRKFQTICSDQVETCEDQVSAVTVVEVEDPDILCWTVESQESVNSKITKGSNLKRGTNEKKSKGSNCKKSGSEVVGMCQLLRWQGKKQKRLICITEMNRMASFFGEKASVQFSKKPKMYCLVMDKHLVRAIVRKQVESISTRMRGEWEAIPIRPPKEG</sequence>
<evidence type="ECO:0000256" key="9">
    <source>
        <dbReference type="ARBA" id="ARBA00022842"/>
    </source>
</evidence>
<evidence type="ECO:0000256" key="14">
    <source>
        <dbReference type="PROSITE-ProRule" id="PRU00339"/>
    </source>
</evidence>
<dbReference type="SMART" id="SM00485">
    <property type="entry name" value="XPGN"/>
    <property type="match status" value="1"/>
</dbReference>
<dbReference type="Gene3D" id="1.10.150.20">
    <property type="entry name" value="5' to 3' exonuclease, C-terminal subdomain"/>
    <property type="match status" value="1"/>
</dbReference>
<dbReference type="SUPFAM" id="SSF88723">
    <property type="entry name" value="PIN domain-like"/>
    <property type="match status" value="1"/>
</dbReference>
<dbReference type="InterPro" id="IPR006086">
    <property type="entry name" value="XPG-I_dom"/>
</dbReference>
<dbReference type="InterPro" id="IPR036279">
    <property type="entry name" value="5-3_exonuclease_C_sf"/>
</dbReference>
<protein>
    <recommendedName>
        <fullName evidence="3 15">Exonuclease 1</fullName>
        <ecNumber evidence="15">3.1.-.-</ecNumber>
    </recommendedName>
</protein>
<dbReference type="EMBL" id="JAAIUW010000004">
    <property type="protein sequence ID" value="KAF7834586.1"/>
    <property type="molecule type" value="Genomic_DNA"/>
</dbReference>
<dbReference type="PRINTS" id="PR00853">
    <property type="entry name" value="XPGRADSUPER"/>
</dbReference>
<evidence type="ECO:0000256" key="11">
    <source>
        <dbReference type="ARBA" id="ARBA00023204"/>
    </source>
</evidence>
<dbReference type="PROSITE" id="PS50005">
    <property type="entry name" value="TPR"/>
    <property type="match status" value="1"/>
</dbReference>
<dbReference type="InterPro" id="IPR029060">
    <property type="entry name" value="PIN-like_dom_sf"/>
</dbReference>
<dbReference type="InterPro" id="IPR044752">
    <property type="entry name" value="PIN-like_EXO1"/>
</dbReference>
<feature type="domain" description="XPG N-terminal" evidence="18">
    <location>
        <begin position="1"/>
        <end position="102"/>
    </location>
</feature>
<keyword evidence="6 15" id="KW-0227">DNA damage</keyword>
<dbReference type="OrthoDB" id="26491at2759"/>
<comment type="function">
    <text evidence="13">Putative 5'-&gt;3' double-stranded DNA exonuclease which may also contain a cryptic 3'-&gt;5' double-stranded DNA exonuclease activity. May be involved in DNA mismatch repair (MMR).</text>
</comment>
<dbReference type="InterPro" id="IPR006085">
    <property type="entry name" value="XPG_DNA_repair_N"/>
</dbReference>
<keyword evidence="5 15" id="KW-0479">Metal-binding</keyword>
<feature type="domain" description="XPG-I" evidence="17">
    <location>
        <begin position="141"/>
        <end position="213"/>
    </location>
</feature>
<dbReference type="GO" id="GO:0005634">
    <property type="term" value="C:nucleus"/>
    <property type="evidence" value="ECO:0007669"/>
    <property type="project" value="UniProtKB-SubCell"/>
</dbReference>
<dbReference type="PANTHER" id="PTHR11081">
    <property type="entry name" value="FLAP ENDONUCLEASE FAMILY MEMBER"/>
    <property type="match status" value="1"/>
</dbReference>
<comment type="similarity">
    <text evidence="2 15">Belongs to the XPG/RAD2 endonuclease family. EXO1 subfamily.</text>
</comment>
<dbReference type="GO" id="GO:0046872">
    <property type="term" value="F:metal ion binding"/>
    <property type="evidence" value="ECO:0007669"/>
    <property type="project" value="UniProtKB-UniRule"/>
</dbReference>
<dbReference type="Pfam" id="PF00752">
    <property type="entry name" value="XPG_N"/>
    <property type="match status" value="1"/>
</dbReference>
<evidence type="ECO:0000256" key="10">
    <source>
        <dbReference type="ARBA" id="ARBA00022881"/>
    </source>
</evidence>
<dbReference type="CDD" id="cd09901">
    <property type="entry name" value="H3TH_FEN1-like"/>
    <property type="match status" value="1"/>
</dbReference>
<evidence type="ECO:0000256" key="8">
    <source>
        <dbReference type="ARBA" id="ARBA00022801"/>
    </source>
</evidence>
<dbReference type="AlphaFoldDB" id="A0A835CA53"/>
<evidence type="ECO:0000256" key="15">
    <source>
        <dbReference type="RuleBase" id="RU910737"/>
    </source>
</evidence>
<keyword evidence="4 15" id="KW-0540">Nuclease</keyword>
<dbReference type="GO" id="GO:0003677">
    <property type="term" value="F:DNA binding"/>
    <property type="evidence" value="ECO:0007669"/>
    <property type="project" value="UniProtKB-UniRule"/>
</dbReference>
<keyword evidence="12 15" id="KW-0539">Nucleus</keyword>
<organism evidence="19 20">
    <name type="scientific">Senna tora</name>
    <dbReference type="NCBI Taxonomy" id="362788"/>
    <lineage>
        <taxon>Eukaryota</taxon>
        <taxon>Viridiplantae</taxon>
        <taxon>Streptophyta</taxon>
        <taxon>Embryophyta</taxon>
        <taxon>Tracheophyta</taxon>
        <taxon>Spermatophyta</taxon>
        <taxon>Magnoliopsida</taxon>
        <taxon>eudicotyledons</taxon>
        <taxon>Gunneridae</taxon>
        <taxon>Pentapetalae</taxon>
        <taxon>rosids</taxon>
        <taxon>fabids</taxon>
        <taxon>Fabales</taxon>
        <taxon>Fabaceae</taxon>
        <taxon>Caesalpinioideae</taxon>
        <taxon>Cassia clade</taxon>
        <taxon>Senna</taxon>
    </lineage>
</organism>
<dbReference type="InterPro" id="IPR006084">
    <property type="entry name" value="XPG/Rad2"/>
</dbReference>
<dbReference type="EC" id="3.1.-.-" evidence="15"/>
<dbReference type="SUPFAM" id="SSF47807">
    <property type="entry name" value="5' to 3' exonuclease, C-terminal subdomain"/>
    <property type="match status" value="1"/>
</dbReference>
<comment type="caution">
    <text evidence="19">The sequence shown here is derived from an EMBL/GenBank/DDBJ whole genome shotgun (WGS) entry which is preliminary data.</text>
</comment>
<evidence type="ECO:0000256" key="7">
    <source>
        <dbReference type="ARBA" id="ARBA00022769"/>
    </source>
</evidence>
<evidence type="ECO:0000256" key="3">
    <source>
        <dbReference type="ARBA" id="ARBA00020324"/>
    </source>
</evidence>
<evidence type="ECO:0000259" key="18">
    <source>
        <dbReference type="SMART" id="SM00485"/>
    </source>
</evidence>
<dbReference type="SMART" id="SM00484">
    <property type="entry name" value="XPGI"/>
    <property type="match status" value="1"/>
</dbReference>
<evidence type="ECO:0000256" key="4">
    <source>
        <dbReference type="ARBA" id="ARBA00022722"/>
    </source>
</evidence>
<keyword evidence="11 15" id="KW-0234">DNA repair</keyword>
<accession>A0A835CA53</accession>
<comment type="cofactor">
    <cofactor evidence="15">
        <name>Mg(2+)</name>
        <dbReference type="ChEBI" id="CHEBI:18420"/>
    </cofactor>
    <text evidence="15">Binds 2 magnesium ions per subunit. They probably participate in the reaction catalyzed by the enzyme. May bind an additional third magnesium ion after substrate binding.</text>
</comment>
<keyword evidence="15 19" id="KW-0269">Exonuclease</keyword>
<dbReference type="GO" id="GO:0006281">
    <property type="term" value="P:DNA repair"/>
    <property type="evidence" value="ECO:0007669"/>
    <property type="project" value="UniProtKB-UniRule"/>
</dbReference>
<dbReference type="PANTHER" id="PTHR11081:SF8">
    <property type="entry name" value="EXONUCLEASE 1"/>
    <property type="match status" value="1"/>
</dbReference>
<dbReference type="SMART" id="SM00279">
    <property type="entry name" value="HhH2"/>
    <property type="match status" value="1"/>
</dbReference>
<evidence type="ECO:0000256" key="13">
    <source>
        <dbReference type="ARBA" id="ARBA00060210"/>
    </source>
</evidence>
<gene>
    <name evidence="19" type="ORF">G2W53_009445</name>
</gene>
<proteinExistence type="inferred from homology"/>
<dbReference type="FunFam" id="1.10.150.20:FF:000011">
    <property type="entry name" value="exonuclease 1"/>
    <property type="match status" value="1"/>
</dbReference>
<keyword evidence="9 15" id="KW-0460">Magnesium</keyword>
<dbReference type="InterPro" id="IPR019734">
    <property type="entry name" value="TPR_rpt"/>
</dbReference>
<dbReference type="Gene3D" id="3.40.50.1010">
    <property type="entry name" value="5'-nuclease"/>
    <property type="match status" value="1"/>
</dbReference>
<evidence type="ECO:0000313" key="20">
    <source>
        <dbReference type="Proteomes" id="UP000634136"/>
    </source>
</evidence>
<keyword evidence="14" id="KW-0802">TPR repeat</keyword>
<evidence type="ECO:0000256" key="5">
    <source>
        <dbReference type="ARBA" id="ARBA00022723"/>
    </source>
</evidence>
<dbReference type="CDD" id="cd09857">
    <property type="entry name" value="PIN_EXO1"/>
    <property type="match status" value="1"/>
</dbReference>
<evidence type="ECO:0000256" key="2">
    <source>
        <dbReference type="ARBA" id="ARBA00010563"/>
    </source>
</evidence>
<dbReference type="GO" id="GO:0017108">
    <property type="term" value="F:5'-flap endonuclease activity"/>
    <property type="evidence" value="ECO:0007669"/>
    <property type="project" value="TreeGrafter"/>
</dbReference>
<dbReference type="InterPro" id="IPR008918">
    <property type="entry name" value="HhH2"/>
</dbReference>
<keyword evidence="7 15" id="KW-0228">DNA excision</keyword>
<comment type="subcellular location">
    <subcellularLocation>
        <location evidence="1 15">Nucleus</location>
    </subcellularLocation>
</comment>
<comment type="function">
    <text evidence="15">5'-&gt;3' double-stranded DNA exonuclease which may also possess a cryptic 3'-&gt;5' double-stranded DNA exonuclease activity. Functions in DNA mismatch repair.</text>
</comment>
<reference evidence="19" key="1">
    <citation type="submission" date="2020-09" db="EMBL/GenBank/DDBJ databases">
        <title>Genome-Enabled Discovery of Anthraquinone Biosynthesis in Senna tora.</title>
        <authorList>
            <person name="Kang S.-H."/>
            <person name="Pandey R.P."/>
            <person name="Lee C.-M."/>
            <person name="Sim J.-S."/>
            <person name="Jeong J.-T."/>
            <person name="Choi B.-S."/>
            <person name="Jung M."/>
            <person name="Ginzburg D."/>
            <person name="Zhao K."/>
            <person name="Won S.Y."/>
            <person name="Oh T.-J."/>
            <person name="Yu Y."/>
            <person name="Kim N.-H."/>
            <person name="Lee O.R."/>
            <person name="Lee T.-H."/>
            <person name="Bashyal P."/>
            <person name="Kim T.-S."/>
            <person name="Lee W.-H."/>
            <person name="Kawkins C."/>
            <person name="Kim C.-K."/>
            <person name="Kim J.S."/>
            <person name="Ahn B.O."/>
            <person name="Rhee S.Y."/>
            <person name="Sohng J.K."/>
        </authorList>
    </citation>
    <scope>NUCLEOTIDE SEQUENCE</scope>
    <source>
        <tissue evidence="19">Leaf</tissue>
    </source>
</reference>
<evidence type="ECO:0000256" key="12">
    <source>
        <dbReference type="ARBA" id="ARBA00023242"/>
    </source>
</evidence>
<dbReference type="GO" id="GO:0035312">
    <property type="term" value="F:5'-3' DNA exonuclease activity"/>
    <property type="evidence" value="ECO:0007669"/>
    <property type="project" value="UniProtKB-UniRule"/>
</dbReference>
<evidence type="ECO:0000313" key="19">
    <source>
        <dbReference type="EMBL" id="KAF7834586.1"/>
    </source>
</evidence>
<keyword evidence="10 15" id="KW-0267">Excision nuclease</keyword>
<feature type="region of interest" description="Disordered" evidence="16">
    <location>
        <begin position="478"/>
        <end position="500"/>
    </location>
</feature>
<keyword evidence="20" id="KW-1185">Reference proteome</keyword>
<evidence type="ECO:0000256" key="6">
    <source>
        <dbReference type="ARBA" id="ARBA00022763"/>
    </source>
</evidence>
<dbReference type="Pfam" id="PF00867">
    <property type="entry name" value="XPG_I"/>
    <property type="match status" value="1"/>
</dbReference>
<feature type="repeat" description="TPR" evidence="14">
    <location>
        <begin position="99"/>
        <end position="132"/>
    </location>
</feature>
<name>A0A835CA53_9FABA</name>
<keyword evidence="15" id="KW-0238">DNA-binding</keyword>
<evidence type="ECO:0000259" key="17">
    <source>
        <dbReference type="SMART" id="SM00484"/>
    </source>
</evidence>